<evidence type="ECO:0000313" key="1">
    <source>
        <dbReference type="Ensembl" id="ENSP00000481922.1"/>
    </source>
</evidence>
<dbReference type="UCSC" id="uc058xga.1">
    <property type="organism name" value="human"/>
</dbReference>
<dbReference type="ChiTaRS" id="ALG11">
    <property type="organism name" value="human"/>
</dbReference>
<dbReference type="ExpressionAtlas" id="A0A087WYL8">
    <property type="expression patterns" value="baseline and differential"/>
</dbReference>
<dbReference type="OpenTargets" id="ENSG00000253710"/>
<dbReference type="Antibodypedia" id="49847">
    <property type="antibodies" value="202 antibodies from 18 providers"/>
</dbReference>
<dbReference type="HGNC" id="HGNC:32456">
    <property type="gene designation" value="ALG11"/>
</dbReference>
<dbReference type="OrthoDB" id="2276068at2759"/>
<reference evidence="1 2" key="1">
    <citation type="journal article" date="2001" name="Nature">
        <title>Initial sequencing and analysis of the human genome.</title>
        <authorList>
            <consortium name="International Human Genome Sequencing Consortium"/>
            <person name="Lander E.S."/>
            <person name="Linton L.M."/>
            <person name="Birren B."/>
            <person name="Nusbaum C."/>
            <person name="Zody M.C."/>
            <person name="Baldwin J."/>
            <person name="Devon K."/>
            <person name="Dewar K."/>
            <person name="Doyle M."/>
            <person name="FitzHugh W."/>
            <person name="Funke R."/>
            <person name="Gage D."/>
            <person name="Harris K."/>
            <person name="Heaford A."/>
            <person name="Howland J."/>
            <person name="Kann L."/>
            <person name="Lehoczky J."/>
            <person name="LeVine R."/>
            <person name="McEwan P."/>
            <person name="McKernan K."/>
            <person name="Meldrim J."/>
            <person name="Mesirov J.P."/>
            <person name="Miranda C."/>
            <person name="Morris W."/>
            <person name="Naylor J."/>
            <person name="Raymond C."/>
            <person name="Rosetti M."/>
            <person name="Santos R."/>
            <person name="Sheridan A."/>
            <person name="Sougnez C."/>
            <person name="Stange-Thomann N."/>
            <person name="Stojanovic N."/>
            <person name="Subramanian A."/>
            <person name="Wyman D."/>
            <person name="Rogers J."/>
            <person name="Sulston J."/>
            <person name="Ainscough R."/>
            <person name="Beck S."/>
            <person name="Bentley D."/>
            <person name="Burton J."/>
            <person name="Clee C."/>
            <person name="Carter N."/>
            <person name="Coulson A."/>
            <person name="Deadman R."/>
            <person name="Deloukas P."/>
            <person name="Dunham A."/>
            <person name="Dunham I."/>
            <person name="Durbin R."/>
            <person name="French L."/>
            <person name="Grafham D."/>
            <person name="Gregory S."/>
            <person name="Hubbard T."/>
            <person name="Humphray S."/>
            <person name="Hunt A."/>
            <person name="Jones M."/>
            <person name="Lloyd C."/>
            <person name="McMurray A."/>
            <person name="Matthews L."/>
            <person name="Mercer S."/>
            <person name="Milne S."/>
            <person name="Mullikin J.C."/>
            <person name="Mungall A."/>
            <person name="Plumb R."/>
            <person name="Ross M."/>
            <person name="Shownkeen R."/>
            <person name="Sims S."/>
            <person name="Waterston R.H."/>
            <person name="Wilson R.K."/>
            <person name="Hillier L.W."/>
            <person name="McPherson J.D."/>
            <person name="Marra M.A."/>
            <person name="Mardis E.R."/>
            <person name="Fulton L.A."/>
            <person name="Chinwalla A.T."/>
            <person name="Pepin K.H."/>
            <person name="Gish W.R."/>
            <person name="Chissoe S.L."/>
            <person name="Wendl M.C."/>
            <person name="Delehaunty K.D."/>
            <person name="Miner T.L."/>
            <person name="Delehaunty A."/>
            <person name="Kramer J.B."/>
            <person name="Cook L.L."/>
            <person name="Fulton R.S."/>
            <person name="Johnson D.L."/>
            <person name="Minx P.J."/>
            <person name="Clifton S.W."/>
            <person name="Hawkins T."/>
            <person name="Branscomb E."/>
            <person name="Predki P."/>
            <person name="Richardson P."/>
            <person name="Wenning S."/>
            <person name="Slezak T."/>
            <person name="Doggett N."/>
            <person name="Cheng J.F."/>
            <person name="Olsen A."/>
            <person name="Lucas S."/>
            <person name="Elkin C."/>
            <person name="Uberbacher E."/>
            <person name="Frazier M."/>
            <person name="Gibbs R.A."/>
            <person name="Muzny D.M."/>
            <person name="Scherer S.E."/>
            <person name="Bouck J.B."/>
            <person name="Sodergren E.J."/>
            <person name="Worley K.C."/>
            <person name="Rives C.M."/>
            <person name="Gorrell J.H."/>
            <person name="Metzker M.L."/>
            <person name="Naylor S.L."/>
            <person name="Kucherlapati R.S."/>
            <person name="Nelson D.L."/>
            <person name="Weinstock G.M."/>
            <person name="Sakaki Y."/>
            <person name="Fujiyama A."/>
            <person name="Hattori M."/>
            <person name="Yada T."/>
            <person name="Toyoda A."/>
            <person name="Itoh T."/>
            <person name="Kawagoe C."/>
            <person name="Watanabe H."/>
            <person name="Totoki Y."/>
            <person name="Taylor T."/>
            <person name="Weissenbach J."/>
            <person name="Heilig R."/>
            <person name="Saurin W."/>
            <person name="Artiguenave F."/>
            <person name="Brottier P."/>
            <person name="Bruls T."/>
            <person name="Pelletier E."/>
            <person name="Robert C."/>
            <person name="Wincker P."/>
            <person name="Smith D.R."/>
            <person name="Doucette-Stamm L."/>
            <person name="Rubenfield M."/>
            <person name="Weinstock K."/>
            <person name="Lee H.M."/>
            <person name="Dubois J."/>
            <person name="Rosenthal A."/>
            <person name="Platzer M."/>
            <person name="Nyakatura G."/>
            <person name="Taudien S."/>
            <person name="Rump A."/>
            <person name="Yang H."/>
            <person name="Yu J."/>
            <person name="Wang J."/>
            <person name="Huang G."/>
            <person name="Gu J."/>
            <person name="Hood L."/>
            <person name="Rowen L."/>
            <person name="Madan A."/>
            <person name="Qin S."/>
            <person name="Davis R.W."/>
            <person name="Federspiel N.A."/>
            <person name="Abola A.P."/>
            <person name="Proctor M.J."/>
            <person name="Myers R.M."/>
            <person name="Schmutz J."/>
            <person name="Dickson M."/>
            <person name="Grimwood J."/>
            <person name="Cox D.R."/>
            <person name="Olson M.V."/>
            <person name="Kaul R."/>
            <person name="Raymond C."/>
            <person name="Shimizu N."/>
            <person name="Kawasaki K."/>
            <person name="Minoshima S."/>
            <person name="Evans G.A."/>
            <person name="Athanasiou M."/>
            <person name="Schultz R."/>
            <person name="Roe B.A."/>
            <person name="Chen F."/>
            <person name="Pan H."/>
            <person name="Ramser J."/>
            <person name="Lehrach H."/>
            <person name="Reinhardt R."/>
            <person name="McCombie W.R."/>
            <person name="de la Bastide M."/>
            <person name="Dedhia N."/>
            <person name="Blocker H."/>
            <person name="Hornischer K."/>
            <person name="Nordsiek G."/>
            <person name="Agarwala R."/>
            <person name="Aravind L."/>
            <person name="Bailey J.A."/>
            <person name="Bateman A."/>
            <person name="Batzoglou S."/>
            <person name="Birney E."/>
            <person name="Bork P."/>
            <person name="Brown D.G."/>
            <person name="Burge C.B."/>
            <person name="Cerutti L."/>
            <person name="Chen H.C."/>
            <person name="Church D."/>
            <person name="Clamp M."/>
            <person name="Copley R.R."/>
            <person name="Doerks T."/>
            <person name="Eddy S.R."/>
            <person name="Eichler E.E."/>
            <person name="Furey T.S."/>
            <person name="Galagan J."/>
            <person name="Gilbert J.G."/>
            <person name="Harmon C."/>
            <person name="Hayashizaki Y."/>
            <person name="Haussler D."/>
            <person name="Hermjakob H."/>
            <person name="Hokamp K."/>
            <person name="Jang W."/>
            <person name="Johnson L.S."/>
            <person name="Jones T.A."/>
            <person name="Kasif S."/>
            <person name="Kaspryzk A."/>
            <person name="Kennedy S."/>
            <person name="Kent W.J."/>
            <person name="Kitts P."/>
            <person name="Koonin E.V."/>
            <person name="Korf I."/>
            <person name="Kulp D."/>
            <person name="Lancet D."/>
            <person name="Lowe T.M."/>
            <person name="McLysaght A."/>
            <person name="Mikkelsen T."/>
            <person name="Moran J.V."/>
            <person name="Mulder N."/>
            <person name="Pollara V.J."/>
            <person name="Ponting C.P."/>
            <person name="Schuler G."/>
            <person name="Schultz J."/>
            <person name="Slater G."/>
            <person name="Smit A.F."/>
            <person name="Stupka E."/>
            <person name="Szustakowski J."/>
            <person name="Thierry-Mieg D."/>
            <person name="Thierry-Mieg J."/>
            <person name="Wagner L."/>
            <person name="Wallis J."/>
            <person name="Wheeler R."/>
            <person name="Williams A."/>
            <person name="Wolf Y.I."/>
            <person name="Wolfe K.H."/>
            <person name="Yang S.P."/>
            <person name="Yeh R.F."/>
            <person name="Collins F."/>
            <person name="Guyer M.S."/>
            <person name="Peterson J."/>
            <person name="Felsenfeld A."/>
            <person name="Wetterstrand K.A."/>
            <person name="Patrinos A."/>
            <person name="Morgan M.J."/>
            <person name="de Jong P."/>
            <person name="Catanese J.J."/>
            <person name="Osoegawa K."/>
            <person name="Shizuya H."/>
            <person name="Choi S."/>
            <person name="Chen Y.J."/>
        </authorList>
    </citation>
    <scope>NUCLEOTIDE SEQUENCE [LARGE SCALE GENOMIC DNA]</scope>
</reference>
<evidence type="ECO:0000313" key="2">
    <source>
        <dbReference type="Proteomes" id="UP000005640"/>
    </source>
</evidence>
<organism evidence="1 2">
    <name type="scientific">Homo sapiens</name>
    <name type="common">Human</name>
    <dbReference type="NCBI Taxonomy" id="9606"/>
    <lineage>
        <taxon>Eukaryota</taxon>
        <taxon>Metazoa</taxon>
        <taxon>Chordata</taxon>
        <taxon>Craniata</taxon>
        <taxon>Vertebrata</taxon>
        <taxon>Euteleostomi</taxon>
        <taxon>Mammalia</taxon>
        <taxon>Eutheria</taxon>
        <taxon>Euarchontoglires</taxon>
        <taxon>Primates</taxon>
        <taxon>Haplorrhini</taxon>
        <taxon>Catarrhini</taxon>
        <taxon>Hominidae</taxon>
        <taxon>Homo</taxon>
    </lineage>
</organism>
<reference evidence="1" key="5">
    <citation type="submission" date="2025-09" db="UniProtKB">
        <authorList>
            <consortium name="Ensembl"/>
        </authorList>
    </citation>
    <scope>IDENTIFICATION</scope>
</reference>
<accession>A0A087WYL8</accession>
<proteinExistence type="predicted"/>
<reference evidence="1 2" key="3">
    <citation type="journal article" date="2004" name="Nature">
        <title>Finishing the euchromatic sequence of the human genome.</title>
        <authorList>
            <consortium name="International Human Genome Sequencing Consortium"/>
        </authorList>
    </citation>
    <scope>NUCLEOTIDE SEQUENCE [LARGE SCALE GENOMIC DNA]</scope>
</reference>
<dbReference type="Proteomes" id="UP000005640">
    <property type="component" value="Chromosome 13"/>
</dbReference>
<dbReference type="HOGENOM" id="CLU_3406276_0_0_1"/>
<dbReference type="EMBL" id="AL139082">
    <property type="status" value="NOT_ANNOTATED_CDS"/>
    <property type="molecule type" value="Genomic_DNA"/>
</dbReference>
<sequence length="30" mass="3423">MAAGERSWCLCKLLSFEYVFISSVKMNLVP</sequence>
<name>A0A087WYL8_HUMAN</name>
<gene>
    <name evidence="1" type="primary">ALG11</name>
</gene>
<keyword evidence="2" id="KW-1185">Reference proteome</keyword>
<reference evidence="1" key="4">
    <citation type="submission" date="2025-08" db="UniProtKB">
        <authorList>
            <consortium name="Ensembl"/>
        </authorList>
    </citation>
    <scope>IDENTIFICATION</scope>
</reference>
<reference evidence="1 2" key="2">
    <citation type="journal article" date="2004" name="Nature">
        <title>The DNA sequence and analysis of human chromosome 13.</title>
        <authorList>
            <person name="Dunham A."/>
            <person name="Matthews L.H."/>
            <person name="Burton J."/>
            <person name="Ashurst J.L."/>
            <person name="Howe K.L."/>
            <person name="Ashcroft K.J."/>
            <person name="Beare D.M."/>
            <person name="Burford D.C."/>
            <person name="Hunt S.E."/>
            <person name="Griffiths-Jones S."/>
            <person name="Jones M.C."/>
            <person name="Keenan S.J."/>
            <person name="Oliver K."/>
            <person name="Scott C.E."/>
            <person name="Ainscough R."/>
            <person name="Almeida J.P."/>
            <person name="Ambrose K.D."/>
            <person name="Andrews D.T."/>
            <person name="Ashwell R.I."/>
            <person name="Babbage A.K."/>
            <person name="Bagguley C.L."/>
            <person name="Bailey J."/>
            <person name="Bannerjee R."/>
            <person name="Barlow K.F."/>
            <person name="Bates K."/>
            <person name="Beasley H."/>
            <person name="Bird C.P."/>
            <person name="Bray-Allen S."/>
            <person name="Brown A.J."/>
            <person name="Brown J.Y."/>
            <person name="Burrill W."/>
            <person name="Carder C."/>
            <person name="Carter N.P."/>
            <person name="Chapman J.C."/>
            <person name="Clamp M.E."/>
            <person name="Clark S.Y."/>
            <person name="Clarke G."/>
            <person name="Clee C.M."/>
            <person name="Clegg S.C."/>
            <person name="Cobley V."/>
            <person name="Collins J.E."/>
            <person name="Corby N."/>
            <person name="Coville G.J."/>
            <person name="Deloukas P."/>
            <person name="Dhami P."/>
            <person name="Dunham I."/>
            <person name="Dunn M."/>
            <person name="Earthrowl M.E."/>
            <person name="Ellington A.G."/>
            <person name="Faulkner L."/>
            <person name="Frankish A.G."/>
            <person name="Frankland J."/>
            <person name="French L."/>
            <person name="Garner P."/>
            <person name="Garnett J."/>
            <person name="Gilbert J.G."/>
            <person name="Gilson C.J."/>
            <person name="Ghori J."/>
            <person name="Grafham D.V."/>
            <person name="Gribble S.M."/>
            <person name="Griffiths C."/>
            <person name="Hall R.E."/>
            <person name="Hammond S."/>
            <person name="Harley J.L."/>
            <person name="Hart E.A."/>
            <person name="Heath P.D."/>
            <person name="Howden P.J."/>
            <person name="Huckle E.J."/>
            <person name="Hunt P.J."/>
            <person name="Hunt A.R."/>
            <person name="Johnson C."/>
            <person name="Johnson D."/>
            <person name="Kay M."/>
            <person name="Kimberley A.M."/>
            <person name="King A."/>
            <person name="Laird G.K."/>
            <person name="Langford C.J."/>
            <person name="Lawlor S."/>
            <person name="Leongamornlert D.A."/>
            <person name="Lloyd D.M."/>
            <person name="Lloyd C."/>
            <person name="Loveland J.E."/>
            <person name="Lovell J."/>
            <person name="Martin S."/>
            <person name="Mashreghi-Mohammadi M."/>
            <person name="McLaren S.J."/>
            <person name="McMurray A."/>
            <person name="Milne S."/>
            <person name="Moore M.J."/>
            <person name="Nickerson T."/>
            <person name="Palmer S.A."/>
            <person name="Pearce A.V."/>
            <person name="Peck A.I."/>
            <person name="Pelan S."/>
            <person name="Phillimore B."/>
            <person name="Porter K.M."/>
            <person name="Rice C.M."/>
            <person name="Searle S."/>
            <person name="Sehra H.K."/>
            <person name="Shownkeen R."/>
            <person name="Skuce C.D."/>
            <person name="Smith M."/>
            <person name="Steward C.A."/>
            <person name="Sycamore N."/>
            <person name="Tester J."/>
            <person name="Thomas D.W."/>
            <person name="Tracey A."/>
            <person name="Tromans A."/>
            <person name="Tubby B."/>
            <person name="Wall M."/>
            <person name="Wallis J.M."/>
            <person name="West A.P."/>
            <person name="Whitehead S.L."/>
            <person name="Willey D.L."/>
            <person name="Wilming L."/>
            <person name="Wray P.W."/>
            <person name="Wright M.W."/>
            <person name="Young L."/>
            <person name="Coulson A."/>
            <person name="Durbin R."/>
            <person name="Hubbard T."/>
            <person name="Sulston J.E."/>
            <person name="Beck S."/>
            <person name="Bentley D.R."/>
            <person name="Rogers J."/>
            <person name="Ross M.T."/>
        </authorList>
    </citation>
    <scope>NUCLEOTIDE SEQUENCE [LARGE SCALE GENOMIC DNA]</scope>
</reference>
<dbReference type="Ensembl" id="ENST00000616513.1">
    <property type="protein sequence ID" value="ENSP00000481922.1"/>
    <property type="gene ID" value="ENSG00000253710.5"/>
</dbReference>
<dbReference type="AlphaFoldDB" id="A0A087WYL8"/>
<dbReference type="Bgee" id="ENSG00000253710">
    <property type="expression patterns" value="Expressed in islet of Langerhans and 113 other cell types or tissues"/>
</dbReference>
<protein>
    <submittedName>
        <fullName evidence="1">ALG11 alpha-1,2-mannosyltransferase</fullName>
    </submittedName>
</protein>
<dbReference type="VEuPathDB" id="HostDB:ENSG00000253710"/>
<dbReference type="GeneTree" id="ENSGT00550000075118"/>